<name>A0A0V1MVV2_9BILA</name>
<dbReference type="Pfam" id="PF00024">
    <property type="entry name" value="PAN_1"/>
    <property type="match status" value="5"/>
</dbReference>
<dbReference type="OrthoDB" id="5867217at2759"/>
<dbReference type="SMART" id="SM00322">
    <property type="entry name" value="KH"/>
    <property type="match status" value="1"/>
</dbReference>
<feature type="non-terminal residue" evidence="6">
    <location>
        <position position="1"/>
    </location>
</feature>
<dbReference type="PANTHER" id="PTHR47327:SF4">
    <property type="entry name" value="APPLE DOMAIN-CONTAINING PROTEIN-RELATED"/>
    <property type="match status" value="1"/>
</dbReference>
<dbReference type="PANTHER" id="PTHR47327">
    <property type="entry name" value="FI18240P1-RELATED"/>
    <property type="match status" value="1"/>
</dbReference>
<dbReference type="SUPFAM" id="SSF57414">
    <property type="entry name" value="Hairpin loop containing domain-like"/>
    <property type="match status" value="4"/>
</dbReference>
<dbReference type="InterPro" id="IPR052774">
    <property type="entry name" value="Celegans_DevNeuronal_Protein"/>
</dbReference>
<feature type="region of interest" description="Disordered" evidence="2">
    <location>
        <begin position="425"/>
        <end position="456"/>
    </location>
</feature>
<feature type="domain" description="Apple" evidence="4">
    <location>
        <begin position="1126"/>
        <end position="1216"/>
    </location>
</feature>
<protein>
    <submittedName>
        <fullName evidence="6">Uncharacterized protein</fullName>
    </submittedName>
</protein>
<dbReference type="EMBL" id="JYDO01000033">
    <property type="protein sequence ID" value="KRZ75926.1"/>
    <property type="molecule type" value="Genomic_DNA"/>
</dbReference>
<keyword evidence="7" id="KW-1185">Reference proteome</keyword>
<evidence type="ECO:0000313" key="6">
    <source>
        <dbReference type="EMBL" id="KRZ75926.1"/>
    </source>
</evidence>
<keyword evidence="3" id="KW-1133">Transmembrane helix</keyword>
<feature type="domain" description="Apple" evidence="4">
    <location>
        <begin position="1224"/>
        <end position="1307"/>
    </location>
</feature>
<dbReference type="CDD" id="cd22454">
    <property type="entry name" value="KH-I_Mextli_like"/>
    <property type="match status" value="1"/>
</dbReference>
<feature type="compositionally biased region" description="Low complexity" evidence="2">
    <location>
        <begin position="134"/>
        <end position="168"/>
    </location>
</feature>
<feature type="domain" description="Apple" evidence="4">
    <location>
        <begin position="1315"/>
        <end position="1388"/>
    </location>
</feature>
<feature type="compositionally biased region" description="Polar residues" evidence="2">
    <location>
        <begin position="539"/>
        <end position="551"/>
    </location>
</feature>
<accession>A0A0V1MVV2</accession>
<feature type="transmembrane region" description="Helical" evidence="3">
    <location>
        <begin position="1865"/>
        <end position="1886"/>
    </location>
</feature>
<dbReference type="GO" id="GO:0009653">
    <property type="term" value="P:anatomical structure morphogenesis"/>
    <property type="evidence" value="ECO:0007669"/>
    <property type="project" value="TreeGrafter"/>
</dbReference>
<keyword evidence="3" id="KW-0472">Membrane</keyword>
<evidence type="ECO:0000259" key="4">
    <source>
        <dbReference type="PROSITE" id="PS50948"/>
    </source>
</evidence>
<keyword evidence="3" id="KW-0812">Transmembrane</keyword>
<evidence type="ECO:0000259" key="5">
    <source>
        <dbReference type="PROSITE" id="PS51034"/>
    </source>
</evidence>
<dbReference type="Gene3D" id="1.25.40.180">
    <property type="match status" value="1"/>
</dbReference>
<feature type="region of interest" description="Disordered" evidence="2">
    <location>
        <begin position="133"/>
        <end position="172"/>
    </location>
</feature>
<dbReference type="CDD" id="cd01099">
    <property type="entry name" value="PAN_AP_HGF"/>
    <property type="match status" value="3"/>
</dbReference>
<feature type="transmembrane region" description="Helical" evidence="3">
    <location>
        <begin position="6"/>
        <end position="27"/>
    </location>
</feature>
<dbReference type="InterPro" id="IPR001507">
    <property type="entry name" value="ZP_dom"/>
</dbReference>
<dbReference type="InterPro" id="IPR004088">
    <property type="entry name" value="KH_dom_type_1"/>
</dbReference>
<feature type="transmembrane region" description="Helical" evidence="3">
    <location>
        <begin position="39"/>
        <end position="59"/>
    </location>
</feature>
<proteinExistence type="predicted"/>
<comment type="caution">
    <text evidence="6">The sequence shown here is derived from an EMBL/GenBank/DDBJ whole genome shotgun (WGS) entry which is preliminary data.</text>
</comment>
<dbReference type="InterPro" id="IPR003609">
    <property type="entry name" value="Pan_app"/>
</dbReference>
<feature type="domain" description="Apple" evidence="4">
    <location>
        <begin position="862"/>
        <end position="948"/>
    </location>
</feature>
<evidence type="ECO:0000256" key="1">
    <source>
        <dbReference type="PROSITE-ProRule" id="PRU00117"/>
    </source>
</evidence>
<dbReference type="PROSITE" id="PS51034">
    <property type="entry name" value="ZP_2"/>
    <property type="match status" value="1"/>
</dbReference>
<dbReference type="Gene3D" id="3.50.4.10">
    <property type="entry name" value="Hepatocyte Growth Factor"/>
    <property type="match status" value="5"/>
</dbReference>
<dbReference type="Pfam" id="PF00013">
    <property type="entry name" value="KH_1"/>
    <property type="match status" value="1"/>
</dbReference>
<sequence>LTKHTAFARFIFMYVFTATASIIHSLLQSASARMHIVLLWYQYALYFACWLAFLIEVPFKNPTATNMSASATTTNNPNSSSVAVTNPNMNTTIHTNNSHVSNLPSNNSGRGVRINAQSGAAVLGNTHFVNVAASSDNTNKSNNNNNTNNSITNTSSNSGSNSNNINNTRIKPRPLELSISSSTARANRYNEYHYNSTSTPVVTTDDMSLYLMEQVNRAVKAGEFSAFLGTQILRLITQLKKYGSSMENSHQQELNNVFISLRQACCRDSGQLGTMCRLEIMELIEFRAMGWRPNLAHSRYYMKRSCGSIANQDLNYNENAATNETDHLPTAPESAPPFGTVTINPFAFNFPGGAQIASTADLSSLSATPAMAGATPYFLIPASPLSHPQTGIAFISPTANVIAPAIATKPLASGLSHPNIYQKGTPINNPSPPLASNKMVSKTTSKSNRPLKSSGKNLCRSDIVIRNADSGKVMGVKGRRVAVIEEMSNTIVSFQKVTPNSKDRTITINGPNEEAIELATSLIEETIRRNVSPDRAKSSETGSVDNRQNLSPGKVVHRGGTCSGIIRSGSEEHVGNVKLRNSKRESEMEIMTGDNGEMLKLISANPKLLQTARKALDVYFKSQRGNHEQNSSRNLERHNSSWSFNRRKSLSSLNENLKNLIMETVPELEKDLIQEDITSYIGGNMSTQQKLLTARSTPNLADKFGEMNLNCEMNNCVTSVDCKVDINGETVSRLDRTRLTSIQEDNSQQIRYYSREEFIKLSQSPHVKGTSTILQTVARGAPEILCATNHFSRNCESALCAPSVELFTLALSLPLIEHPSGGLFSITMRDYTNGIISQTSNVHTQAMAATLLSNEIPSITSCLNGAKPMFILHMGKMLSTGNVARTESKRTIEECSYFCETNKDSSGGSFPCAGYEYDSEASMCRLVSKFQPQQLQTSTGPSFYQKSCVESSHVCTSPYTFEMVPQKILVGYAKQSCLESIQNFGFECRSAMFYTADKDCILNTETRFQRPDLFVEETSDSVIYFDNNCAATCSGDTVMQYTKSENTKIYQGITLHGYSFQACAYLCTHGIGPKGHYNCKSFSYNAAEKKCHLSDDRLEPMGRSKLVEQAGFDYYEKQCYTAKSVCRSFPSFIRYPQQLLVGYAAFVIENVPSVTKCQDLCLNPPKEAGSDFKCISLMYYYEEQDCILNTETQKNKPDIFVPESEGFKVDYFDITCLDKDEDRCYEGTTSTSIRIANAAISGTVNNTIRKFSGSAASCLQQCRDSFPETCRSVTHNSDNGQCQLMFVNSLSSPIESKTNSDYYELQCIPGDVSNCVFAFDQQTNKESSGTVLKAYTHPVALPDCLSECLNSQDCNGANYDHENGHCELLKELAMSKESATKSTFTRVCGAGEIQTICNFDGMKVKVTKESPFTGAVFVKMKYDTCRVEVKDTNMAMLHLGFPLSAAEAHKVAQPCPGGACESNLRDKRQTYTSPPLPSTPQPQPTVSTAYGFKSTQPPLPNTNGLKPNMHRPKGQHKLLPPPTLPIRDCGLVEFNNGTYKATIVVQSNNLGIPGLVTSQDDIYEVSCDYSSVQAKKVQTQAKLRVEGPTPTHIHPRGKVELSSPVVMNMAGNGQSVLQAKLGEMLELKWEMMIQESNLDFFVKQCVAERGGSPKSPYTTKEDGTKEFTPGYGSGHSNCPNPPCDSPKCTAESCPVDKQPTVTYLKLIEDGCPTPAVASKLMPGVVKRVNNSTKVAPLQAFRFDGSRTVRIICQLDICQGPCKPAVCNVHGSDEASYGRKKREASEKMPNNLVYTEQLQNIETDEYIVPRRSSALTTFVIVDPQEEEIAKTAARQWVSQEVDDSDFTDVKRTSQNKLRVCFPKSTFIGVSSFLSIVALTQCIAIGIIMSKRLRPSKTDLLM</sequence>
<gene>
    <name evidence="6" type="primary">F52C9.5</name>
    <name evidence="6" type="ORF">T10_9896</name>
</gene>
<dbReference type="InterPro" id="IPR004087">
    <property type="entry name" value="KH_dom"/>
</dbReference>
<feature type="compositionally biased region" description="Polar residues" evidence="2">
    <location>
        <begin position="438"/>
        <end position="456"/>
    </location>
</feature>
<keyword evidence="1" id="KW-0694">RNA-binding</keyword>
<dbReference type="Proteomes" id="UP000054843">
    <property type="component" value="Unassembled WGS sequence"/>
</dbReference>
<dbReference type="GO" id="GO:0003723">
    <property type="term" value="F:RNA binding"/>
    <property type="evidence" value="ECO:0007669"/>
    <property type="project" value="UniProtKB-UniRule"/>
</dbReference>
<dbReference type="PROSITE" id="PS50084">
    <property type="entry name" value="KH_TYPE_1"/>
    <property type="match status" value="1"/>
</dbReference>
<dbReference type="InterPro" id="IPR036612">
    <property type="entry name" value="KH_dom_type_1_sf"/>
</dbReference>
<feature type="compositionally biased region" description="Basic and acidic residues" evidence="2">
    <location>
        <begin position="529"/>
        <end position="538"/>
    </location>
</feature>
<organism evidence="6 7">
    <name type="scientific">Trichinella papuae</name>
    <dbReference type="NCBI Taxonomy" id="268474"/>
    <lineage>
        <taxon>Eukaryota</taxon>
        <taxon>Metazoa</taxon>
        <taxon>Ecdysozoa</taxon>
        <taxon>Nematoda</taxon>
        <taxon>Enoplea</taxon>
        <taxon>Dorylaimia</taxon>
        <taxon>Trichinellida</taxon>
        <taxon>Trichinellidae</taxon>
        <taxon>Trichinella</taxon>
    </lineage>
</organism>
<evidence type="ECO:0000256" key="3">
    <source>
        <dbReference type="SAM" id="Phobius"/>
    </source>
</evidence>
<dbReference type="Gene3D" id="3.30.1370.10">
    <property type="entry name" value="K Homology domain, type 1"/>
    <property type="match status" value="1"/>
</dbReference>
<dbReference type="SUPFAM" id="SSF54791">
    <property type="entry name" value="Eukaryotic type KH-domain (KH-domain type I)"/>
    <property type="match status" value="1"/>
</dbReference>
<evidence type="ECO:0000256" key="2">
    <source>
        <dbReference type="SAM" id="MobiDB-lite"/>
    </source>
</evidence>
<dbReference type="SMART" id="SM00473">
    <property type="entry name" value="PAN_AP"/>
    <property type="match status" value="6"/>
</dbReference>
<reference evidence="6 7" key="1">
    <citation type="submission" date="2015-01" db="EMBL/GenBank/DDBJ databases">
        <title>Evolution of Trichinella species and genotypes.</title>
        <authorList>
            <person name="Korhonen P.K."/>
            <person name="Edoardo P."/>
            <person name="Giuseppe L.R."/>
            <person name="Gasser R.B."/>
        </authorList>
    </citation>
    <scope>NUCLEOTIDE SEQUENCE [LARGE SCALE GENOMIC DNA]</scope>
    <source>
        <strain evidence="6">ISS1980</strain>
    </source>
</reference>
<dbReference type="PROSITE" id="PS50948">
    <property type="entry name" value="PAN"/>
    <property type="match status" value="5"/>
</dbReference>
<evidence type="ECO:0000313" key="7">
    <source>
        <dbReference type="Proteomes" id="UP000054843"/>
    </source>
</evidence>
<feature type="region of interest" description="Disordered" evidence="2">
    <location>
        <begin position="529"/>
        <end position="569"/>
    </location>
</feature>
<feature type="domain" description="ZP" evidence="5">
    <location>
        <begin position="1396"/>
        <end position="1773"/>
    </location>
</feature>
<feature type="domain" description="Apple" evidence="4">
    <location>
        <begin position="1033"/>
        <end position="1119"/>
    </location>
</feature>